<comment type="caution">
    <text evidence="3">The sequence shown here is derived from an EMBL/GenBank/DDBJ whole genome shotgun (WGS) entry which is preliminary data.</text>
</comment>
<dbReference type="Proteomes" id="UP000822688">
    <property type="component" value="Chromosome V"/>
</dbReference>
<dbReference type="AlphaFoldDB" id="A0A8T0HTA8"/>
<protein>
    <recommendedName>
        <fullName evidence="2">CCHC-type domain-containing protein</fullName>
    </recommendedName>
</protein>
<dbReference type="PROSITE" id="PS50158">
    <property type="entry name" value="ZF_CCHC"/>
    <property type="match status" value="1"/>
</dbReference>
<dbReference type="SMART" id="SM00343">
    <property type="entry name" value="ZnF_C2HC"/>
    <property type="match status" value="1"/>
</dbReference>
<evidence type="ECO:0000259" key="2">
    <source>
        <dbReference type="PROSITE" id="PS50158"/>
    </source>
</evidence>
<keyword evidence="4" id="KW-1185">Reference proteome</keyword>
<gene>
    <name evidence="3" type="ORF">KC19_VG207700</name>
</gene>
<sequence>MELDATHLTEGSAALAKTPAEHLKYQRQGRCWGCGKIGHIKSRCPINPSKPLSLVASSEALFVESGEFSARD</sequence>
<dbReference type="InterPro" id="IPR036875">
    <property type="entry name" value="Znf_CCHC_sf"/>
</dbReference>
<keyword evidence="1" id="KW-0863">Zinc-finger</keyword>
<dbReference type="GO" id="GO:0008270">
    <property type="term" value="F:zinc ion binding"/>
    <property type="evidence" value="ECO:0007669"/>
    <property type="project" value="UniProtKB-KW"/>
</dbReference>
<dbReference type="EMBL" id="CM026426">
    <property type="protein sequence ID" value="KAG0573763.1"/>
    <property type="molecule type" value="Genomic_DNA"/>
</dbReference>
<dbReference type="InterPro" id="IPR001878">
    <property type="entry name" value="Znf_CCHC"/>
</dbReference>
<reference evidence="3" key="1">
    <citation type="submission" date="2020-06" db="EMBL/GenBank/DDBJ databases">
        <title>WGS assembly of Ceratodon purpureus strain R40.</title>
        <authorList>
            <person name="Carey S.B."/>
            <person name="Jenkins J."/>
            <person name="Shu S."/>
            <person name="Lovell J.T."/>
            <person name="Sreedasyam A."/>
            <person name="Maumus F."/>
            <person name="Tiley G.P."/>
            <person name="Fernandez-Pozo N."/>
            <person name="Barry K."/>
            <person name="Chen C."/>
            <person name="Wang M."/>
            <person name="Lipzen A."/>
            <person name="Daum C."/>
            <person name="Saski C.A."/>
            <person name="Payton A.C."/>
            <person name="Mcbreen J.C."/>
            <person name="Conrad R.E."/>
            <person name="Kollar L.M."/>
            <person name="Olsson S."/>
            <person name="Huttunen S."/>
            <person name="Landis J.B."/>
            <person name="Wickett N.J."/>
            <person name="Johnson M.G."/>
            <person name="Rensing S.A."/>
            <person name="Grimwood J."/>
            <person name="Schmutz J."/>
            <person name="Mcdaniel S.F."/>
        </authorList>
    </citation>
    <scope>NUCLEOTIDE SEQUENCE</scope>
    <source>
        <strain evidence="3">R40</strain>
    </source>
</reference>
<proteinExistence type="predicted"/>
<keyword evidence="1" id="KW-0479">Metal-binding</keyword>
<accession>A0A8T0HTA8</accession>
<keyword evidence="1" id="KW-0862">Zinc</keyword>
<organism evidence="3 4">
    <name type="scientific">Ceratodon purpureus</name>
    <name type="common">Fire moss</name>
    <name type="synonym">Dicranum purpureum</name>
    <dbReference type="NCBI Taxonomy" id="3225"/>
    <lineage>
        <taxon>Eukaryota</taxon>
        <taxon>Viridiplantae</taxon>
        <taxon>Streptophyta</taxon>
        <taxon>Embryophyta</taxon>
        <taxon>Bryophyta</taxon>
        <taxon>Bryophytina</taxon>
        <taxon>Bryopsida</taxon>
        <taxon>Dicranidae</taxon>
        <taxon>Pseudoditrichales</taxon>
        <taxon>Ditrichaceae</taxon>
        <taxon>Ceratodon</taxon>
    </lineage>
</organism>
<dbReference type="GO" id="GO:0003676">
    <property type="term" value="F:nucleic acid binding"/>
    <property type="evidence" value="ECO:0007669"/>
    <property type="project" value="InterPro"/>
</dbReference>
<evidence type="ECO:0000256" key="1">
    <source>
        <dbReference type="PROSITE-ProRule" id="PRU00047"/>
    </source>
</evidence>
<dbReference type="SUPFAM" id="SSF57756">
    <property type="entry name" value="Retrovirus zinc finger-like domains"/>
    <property type="match status" value="1"/>
</dbReference>
<name>A0A8T0HTA8_CERPU</name>
<evidence type="ECO:0000313" key="4">
    <source>
        <dbReference type="Proteomes" id="UP000822688"/>
    </source>
</evidence>
<feature type="domain" description="CCHC-type" evidence="2">
    <location>
        <begin position="30"/>
        <end position="45"/>
    </location>
</feature>
<evidence type="ECO:0000313" key="3">
    <source>
        <dbReference type="EMBL" id="KAG0573763.1"/>
    </source>
</evidence>